<proteinExistence type="predicted"/>
<organism evidence="1 2">
    <name type="scientific">Kwoniella dendrophila CBS 6074</name>
    <dbReference type="NCBI Taxonomy" id="1295534"/>
    <lineage>
        <taxon>Eukaryota</taxon>
        <taxon>Fungi</taxon>
        <taxon>Dikarya</taxon>
        <taxon>Basidiomycota</taxon>
        <taxon>Agaricomycotina</taxon>
        <taxon>Tremellomycetes</taxon>
        <taxon>Tremellales</taxon>
        <taxon>Cryptococcaceae</taxon>
        <taxon>Kwoniella</taxon>
    </lineage>
</organism>
<dbReference type="Proteomes" id="UP001355207">
    <property type="component" value="Chromosome 9"/>
</dbReference>
<dbReference type="GeneID" id="91097379"/>
<dbReference type="AlphaFoldDB" id="A0AAX4K3L5"/>
<reference evidence="1 2" key="1">
    <citation type="submission" date="2024-01" db="EMBL/GenBank/DDBJ databases">
        <title>Comparative genomics of Cryptococcus and Kwoniella reveals pathogenesis evolution and contrasting modes of karyotype evolution via chromosome fusion or intercentromeric recombination.</title>
        <authorList>
            <person name="Coelho M.A."/>
            <person name="David-Palma M."/>
            <person name="Shea T."/>
            <person name="Bowers K."/>
            <person name="McGinley-Smith S."/>
            <person name="Mohammad A.W."/>
            <person name="Gnirke A."/>
            <person name="Yurkov A.M."/>
            <person name="Nowrousian M."/>
            <person name="Sun S."/>
            <person name="Cuomo C.A."/>
            <person name="Heitman J."/>
        </authorList>
    </citation>
    <scope>NUCLEOTIDE SEQUENCE [LARGE SCALE GENOMIC DNA]</scope>
    <source>
        <strain evidence="1 2">CBS 6074</strain>
    </source>
</reference>
<keyword evidence="2" id="KW-1185">Reference proteome</keyword>
<dbReference type="EMBL" id="CP144106">
    <property type="protein sequence ID" value="WWC91763.1"/>
    <property type="molecule type" value="Genomic_DNA"/>
</dbReference>
<sequence>MTDTLVKPLKSVRFIEELKPSSLFHSLTDEFIIEVGKYLYTKTTLPLPSFKPHFENYKHAYDTRTDPKDYIAFREVCHRTSYLLKPIKKDLEIEIKSKESLAKWMEAPEDILDNVVRLRLNFALSPKDDIPKSSQILWKAFIVLLTKLPNLIELYLTSTPFCFHGLNGQTNLFEIPEVQFDSIETFANEVKCRCCAEHLTGLVMCMDKLKYLKCTSEDSVAQINLEEPYDFYLTAGYLENLESRYIE</sequence>
<evidence type="ECO:0000313" key="2">
    <source>
        <dbReference type="Proteomes" id="UP001355207"/>
    </source>
</evidence>
<accession>A0AAX4K3L5</accession>
<name>A0AAX4K3L5_9TREE</name>
<gene>
    <name evidence="1" type="ORF">L201_006710</name>
</gene>
<protein>
    <submittedName>
        <fullName evidence="1">Uncharacterized protein</fullName>
    </submittedName>
</protein>
<evidence type="ECO:0000313" key="1">
    <source>
        <dbReference type="EMBL" id="WWC91763.1"/>
    </source>
</evidence>
<dbReference type="RefSeq" id="XP_066078525.1">
    <property type="nucleotide sequence ID" value="XM_066222428.1"/>
</dbReference>